<comment type="caution">
    <text evidence="1">The sequence shown here is derived from an EMBL/GenBank/DDBJ whole genome shotgun (WGS) entry which is preliminary data.</text>
</comment>
<dbReference type="SUPFAM" id="SSF52047">
    <property type="entry name" value="RNI-like"/>
    <property type="match status" value="1"/>
</dbReference>
<dbReference type="OrthoDB" id="6365676at2759"/>
<accession>A0A8H7E9R6</accession>
<reference evidence="1" key="1">
    <citation type="submission" date="2020-02" db="EMBL/GenBank/DDBJ databases">
        <authorList>
            <person name="Palmer J.M."/>
        </authorList>
    </citation>
    <scope>NUCLEOTIDE SEQUENCE</scope>
    <source>
        <strain evidence="1">EPUS1.4</strain>
        <tissue evidence="1">Thallus</tissue>
    </source>
</reference>
<evidence type="ECO:0008006" key="3">
    <source>
        <dbReference type="Google" id="ProtNLM"/>
    </source>
</evidence>
<dbReference type="InterPro" id="IPR032675">
    <property type="entry name" value="LRR_dom_sf"/>
</dbReference>
<proteinExistence type="predicted"/>
<dbReference type="AlphaFoldDB" id="A0A8H7E9R6"/>
<keyword evidence="2" id="KW-1185">Reference proteome</keyword>
<protein>
    <recommendedName>
        <fullName evidence="3">F-box domain-containing protein</fullName>
    </recommendedName>
</protein>
<gene>
    <name evidence="1" type="ORF">GJ744_007826</name>
</gene>
<name>A0A8H7E9R6_9EURO</name>
<dbReference type="Gene3D" id="3.80.10.10">
    <property type="entry name" value="Ribonuclease Inhibitor"/>
    <property type="match status" value="1"/>
</dbReference>
<evidence type="ECO:0000313" key="2">
    <source>
        <dbReference type="Proteomes" id="UP000606974"/>
    </source>
</evidence>
<sequence>MDALPTELLACIIQCLRPIGFPVAIPAEHEVTRALLALTRVSSTFRSLAIPYLYTYCLYIDSPRRLQSLLRSFLGQKEILRNQEHISRQIDRRTTPGCLLNHPPRALQSLYLAPFTEDTIDELPVVTILSSLFELFSHFLVRLVIDMPLRSFFPVEDRQQIRPTLREAFLKLTTLEEFTSARDELFLDICFDEGDEFVVQPLVWSFWPQLKRLALYNVDMEDQTFIDSLKKLRKLEVLVLTRADGQEDTYTTSLLTFKGLRRLSIVNIATFHPHQSPVSGQARKPTVSDEGESQVAELVRISVPTLQDGAEQEIEICQAWTRDHATDGTLWDYADGHD</sequence>
<dbReference type="Proteomes" id="UP000606974">
    <property type="component" value="Unassembled WGS sequence"/>
</dbReference>
<organism evidence="1 2">
    <name type="scientific">Endocarpon pusillum</name>
    <dbReference type="NCBI Taxonomy" id="364733"/>
    <lineage>
        <taxon>Eukaryota</taxon>
        <taxon>Fungi</taxon>
        <taxon>Dikarya</taxon>
        <taxon>Ascomycota</taxon>
        <taxon>Pezizomycotina</taxon>
        <taxon>Eurotiomycetes</taxon>
        <taxon>Chaetothyriomycetidae</taxon>
        <taxon>Verrucariales</taxon>
        <taxon>Verrucariaceae</taxon>
        <taxon>Endocarpon</taxon>
    </lineage>
</organism>
<dbReference type="EMBL" id="JAACFV010000004">
    <property type="protein sequence ID" value="KAF7513775.1"/>
    <property type="molecule type" value="Genomic_DNA"/>
</dbReference>
<evidence type="ECO:0000313" key="1">
    <source>
        <dbReference type="EMBL" id="KAF7513775.1"/>
    </source>
</evidence>